<feature type="chain" id="PRO_5043450911" evidence="1">
    <location>
        <begin position="24"/>
        <end position="94"/>
    </location>
</feature>
<dbReference type="EMBL" id="JAGKQH010000019">
    <property type="protein sequence ID" value="KAG6571506.1"/>
    <property type="molecule type" value="Genomic_DNA"/>
</dbReference>
<reference evidence="2 3" key="1">
    <citation type="journal article" date="2021" name="Hortic Res">
        <title>The domestication of Cucurbita argyrosperma as revealed by the genome of its wild relative.</title>
        <authorList>
            <person name="Barrera-Redondo J."/>
            <person name="Sanchez-de la Vega G."/>
            <person name="Aguirre-Liguori J.A."/>
            <person name="Castellanos-Morales G."/>
            <person name="Gutierrez-Guerrero Y.T."/>
            <person name="Aguirre-Dugua X."/>
            <person name="Aguirre-Planter E."/>
            <person name="Tenaillon M.I."/>
            <person name="Lira-Saade R."/>
            <person name="Eguiarte L.E."/>
        </authorList>
    </citation>
    <scope>NUCLEOTIDE SEQUENCE [LARGE SCALE GENOMIC DNA]</scope>
    <source>
        <strain evidence="2">JBR-2021</strain>
    </source>
</reference>
<proteinExistence type="predicted"/>
<protein>
    <submittedName>
        <fullName evidence="2">Uncharacterized protein</fullName>
    </submittedName>
</protein>
<accession>A0AAV6LWJ0</accession>
<feature type="signal peptide" evidence="1">
    <location>
        <begin position="1"/>
        <end position="23"/>
    </location>
</feature>
<evidence type="ECO:0000313" key="2">
    <source>
        <dbReference type="EMBL" id="KAG6571506.1"/>
    </source>
</evidence>
<keyword evidence="3" id="KW-1185">Reference proteome</keyword>
<dbReference type="Proteomes" id="UP000685013">
    <property type="component" value="Chromosome 19"/>
</dbReference>
<name>A0AAV6LWJ0_9ROSI</name>
<keyword evidence="1" id="KW-0732">Signal</keyword>
<dbReference type="AlphaFoldDB" id="A0AAV6LWJ0"/>
<sequence>MKIQFAFILAIFLVLANVHQLQSCRIMKVDQQKWSMVLQQSLQRAPVPPSGKDGGTTIPVPLGERAFAGKFMAPPADAYPDHLLIPSGVALNTN</sequence>
<evidence type="ECO:0000313" key="3">
    <source>
        <dbReference type="Proteomes" id="UP000685013"/>
    </source>
</evidence>
<evidence type="ECO:0000256" key="1">
    <source>
        <dbReference type="SAM" id="SignalP"/>
    </source>
</evidence>
<comment type="caution">
    <text evidence="2">The sequence shown here is derived from an EMBL/GenBank/DDBJ whole genome shotgun (WGS) entry which is preliminary data.</text>
</comment>
<gene>
    <name evidence="2" type="ORF">SDJN03_28234</name>
</gene>
<organism evidence="2 3">
    <name type="scientific">Cucurbita argyrosperma subsp. sororia</name>
    <dbReference type="NCBI Taxonomy" id="37648"/>
    <lineage>
        <taxon>Eukaryota</taxon>
        <taxon>Viridiplantae</taxon>
        <taxon>Streptophyta</taxon>
        <taxon>Embryophyta</taxon>
        <taxon>Tracheophyta</taxon>
        <taxon>Spermatophyta</taxon>
        <taxon>Magnoliopsida</taxon>
        <taxon>eudicotyledons</taxon>
        <taxon>Gunneridae</taxon>
        <taxon>Pentapetalae</taxon>
        <taxon>rosids</taxon>
        <taxon>fabids</taxon>
        <taxon>Cucurbitales</taxon>
        <taxon>Cucurbitaceae</taxon>
        <taxon>Cucurbiteae</taxon>
        <taxon>Cucurbita</taxon>
    </lineage>
</organism>
<feature type="non-terminal residue" evidence="2">
    <location>
        <position position="1"/>
    </location>
</feature>